<evidence type="ECO:0000256" key="1">
    <source>
        <dbReference type="SAM" id="Coils"/>
    </source>
</evidence>
<dbReference type="PANTHER" id="PTHR36354:SF2">
    <property type="entry name" value="IMPORT INNER MEMBRANE TRANSLOCASE SUBUNIT"/>
    <property type="match status" value="1"/>
</dbReference>
<feature type="coiled-coil region" evidence="1">
    <location>
        <begin position="196"/>
        <end position="223"/>
    </location>
</feature>
<name>A0A6A6LZX0_HEVBR</name>
<organism evidence="4 5">
    <name type="scientific">Hevea brasiliensis</name>
    <name type="common">Para rubber tree</name>
    <name type="synonym">Siphonia brasiliensis</name>
    <dbReference type="NCBI Taxonomy" id="3981"/>
    <lineage>
        <taxon>Eukaryota</taxon>
        <taxon>Viridiplantae</taxon>
        <taxon>Streptophyta</taxon>
        <taxon>Embryophyta</taxon>
        <taxon>Tracheophyta</taxon>
        <taxon>Spermatophyta</taxon>
        <taxon>Magnoliopsida</taxon>
        <taxon>eudicotyledons</taxon>
        <taxon>Gunneridae</taxon>
        <taxon>Pentapetalae</taxon>
        <taxon>rosids</taxon>
        <taxon>fabids</taxon>
        <taxon>Malpighiales</taxon>
        <taxon>Euphorbiaceae</taxon>
        <taxon>Crotonoideae</taxon>
        <taxon>Micrandreae</taxon>
        <taxon>Hevea</taxon>
    </lineage>
</organism>
<feature type="compositionally biased region" description="Acidic residues" evidence="2">
    <location>
        <begin position="371"/>
        <end position="382"/>
    </location>
</feature>
<dbReference type="Proteomes" id="UP000467840">
    <property type="component" value="Chromosome 9"/>
</dbReference>
<evidence type="ECO:0000313" key="4">
    <source>
        <dbReference type="EMBL" id="KAF2305798.1"/>
    </source>
</evidence>
<sequence>MSLTQNTCLQALLLSPLELAAHLQDRMAKYGFLALSSAIVAFAGLYICSRITINPDRVYRMAMRKLNTSAGILEVMGAPFTGAELRAYVMSGGGITLKNFKPRLRSKCSFLIFPIRGSERKGLVSVEVKKKKARLAFYDMKLLAVDIPMALGPDQRLFLIGDEDEYKVGGGLISELRDPVVKAMAASKEFDDLDQNEEEEDVARELQEAERRHREEIEKLERDGSYGLYICSRITINPDRVYRMAMRKLNTSAGILEVMGAPFTGAELRAYVMSGGGITLKNFKPRLRSKCSFLIFPIRGSERKGLVSVEVKKKKGQYDMKLLAVDIPMALGPDQRLFLIGDEDEYKVGGGLISELRDPVVKAMAASKEFDDLDQNEEEEDVARELQEAERRHREEIEKLERDGS</sequence>
<feature type="compositionally biased region" description="Basic and acidic residues" evidence="2">
    <location>
        <begin position="383"/>
        <end position="405"/>
    </location>
</feature>
<gene>
    <name evidence="4" type="ORF">GH714_008200</name>
</gene>
<evidence type="ECO:0000256" key="2">
    <source>
        <dbReference type="SAM" id="MobiDB-lite"/>
    </source>
</evidence>
<keyword evidence="3" id="KW-1133">Transmembrane helix</keyword>
<accession>A0A6A6LZX0</accession>
<dbReference type="PANTHER" id="PTHR36354">
    <property type="entry name" value="IMPORT INNER MEMBRANE TRANSLOCASE SUBUNIT"/>
    <property type="match status" value="1"/>
</dbReference>
<dbReference type="AlphaFoldDB" id="A0A6A6LZX0"/>
<keyword evidence="1" id="KW-0175">Coiled coil</keyword>
<dbReference type="EMBL" id="JAAGAX010000008">
    <property type="protein sequence ID" value="KAF2305798.1"/>
    <property type="molecule type" value="Genomic_DNA"/>
</dbReference>
<protein>
    <submittedName>
        <fullName evidence="4">Uncharacterized protein</fullName>
    </submittedName>
</protein>
<evidence type="ECO:0000313" key="5">
    <source>
        <dbReference type="Proteomes" id="UP000467840"/>
    </source>
</evidence>
<proteinExistence type="predicted"/>
<feature type="transmembrane region" description="Helical" evidence="3">
    <location>
        <begin position="30"/>
        <end position="53"/>
    </location>
</feature>
<reference evidence="4 5" key="1">
    <citation type="journal article" date="2020" name="Mol. Plant">
        <title>The Chromosome-Based Rubber Tree Genome Provides New Insights into Spurge Genome Evolution and Rubber Biosynthesis.</title>
        <authorList>
            <person name="Liu J."/>
            <person name="Shi C."/>
            <person name="Shi C.C."/>
            <person name="Li W."/>
            <person name="Zhang Q.J."/>
            <person name="Zhang Y."/>
            <person name="Li K."/>
            <person name="Lu H.F."/>
            <person name="Shi C."/>
            <person name="Zhu S.T."/>
            <person name="Xiao Z.Y."/>
            <person name="Nan H."/>
            <person name="Yue Y."/>
            <person name="Zhu X.G."/>
            <person name="Wu Y."/>
            <person name="Hong X.N."/>
            <person name="Fan G.Y."/>
            <person name="Tong Y."/>
            <person name="Zhang D."/>
            <person name="Mao C.L."/>
            <person name="Liu Y.L."/>
            <person name="Hao S.J."/>
            <person name="Liu W.Q."/>
            <person name="Lv M.Q."/>
            <person name="Zhang H.B."/>
            <person name="Liu Y."/>
            <person name="Hu-Tang G.R."/>
            <person name="Wang J.P."/>
            <person name="Wang J.H."/>
            <person name="Sun Y.H."/>
            <person name="Ni S.B."/>
            <person name="Chen W.B."/>
            <person name="Zhang X.C."/>
            <person name="Jiao Y.N."/>
            <person name="Eichler E.E."/>
            <person name="Li G.H."/>
            <person name="Liu X."/>
            <person name="Gao L.Z."/>
        </authorList>
    </citation>
    <scope>NUCLEOTIDE SEQUENCE [LARGE SCALE GENOMIC DNA]</scope>
    <source>
        <strain evidence="5">cv. GT1</strain>
        <tissue evidence="4">Leaf</tissue>
    </source>
</reference>
<keyword evidence="5" id="KW-1185">Reference proteome</keyword>
<feature type="region of interest" description="Disordered" evidence="2">
    <location>
        <begin position="371"/>
        <end position="405"/>
    </location>
</feature>
<keyword evidence="3" id="KW-0812">Transmembrane</keyword>
<comment type="caution">
    <text evidence="4">The sequence shown here is derived from an EMBL/GenBank/DDBJ whole genome shotgun (WGS) entry which is preliminary data.</text>
</comment>
<keyword evidence="3" id="KW-0472">Membrane</keyword>
<evidence type="ECO:0000256" key="3">
    <source>
        <dbReference type="SAM" id="Phobius"/>
    </source>
</evidence>